<dbReference type="InterPro" id="IPR057268">
    <property type="entry name" value="Ribosomal_L18"/>
</dbReference>
<keyword evidence="2 8" id="KW-0699">rRNA-binding</keyword>
<organism evidence="9 10">
    <name type="scientific">Meiothermus taiwanensis</name>
    <dbReference type="NCBI Taxonomy" id="172827"/>
    <lineage>
        <taxon>Bacteria</taxon>
        <taxon>Thermotogati</taxon>
        <taxon>Deinococcota</taxon>
        <taxon>Deinococci</taxon>
        <taxon>Thermales</taxon>
        <taxon>Thermaceae</taxon>
        <taxon>Meiothermus</taxon>
    </lineage>
</organism>
<evidence type="ECO:0000313" key="10">
    <source>
        <dbReference type="Proteomes" id="UP000266089"/>
    </source>
</evidence>
<comment type="caution">
    <text evidence="9">The sequence shown here is derived from an EMBL/GenBank/DDBJ whole genome shotgun (WGS) entry which is preliminary data.</text>
</comment>
<evidence type="ECO:0000256" key="1">
    <source>
        <dbReference type="ARBA" id="ARBA00007116"/>
    </source>
</evidence>
<evidence type="ECO:0000256" key="8">
    <source>
        <dbReference type="HAMAP-Rule" id="MF_01337"/>
    </source>
</evidence>
<evidence type="ECO:0000256" key="2">
    <source>
        <dbReference type="ARBA" id="ARBA00022730"/>
    </source>
</evidence>
<dbReference type="OrthoDB" id="9810939at2"/>
<evidence type="ECO:0000256" key="6">
    <source>
        <dbReference type="ARBA" id="ARBA00035197"/>
    </source>
</evidence>
<dbReference type="GO" id="GO:0003735">
    <property type="term" value="F:structural constituent of ribosome"/>
    <property type="evidence" value="ECO:0007669"/>
    <property type="project" value="InterPro"/>
</dbReference>
<dbReference type="GO" id="GO:0022625">
    <property type="term" value="C:cytosolic large ribosomal subunit"/>
    <property type="evidence" value="ECO:0007669"/>
    <property type="project" value="TreeGrafter"/>
</dbReference>
<proteinExistence type="inferred from homology"/>
<keyword evidence="3 8" id="KW-0694">RNA-binding</keyword>
<protein>
    <recommendedName>
        <fullName evidence="6 8">Large ribosomal subunit protein uL18</fullName>
    </recommendedName>
</protein>
<dbReference type="EMBL" id="QWKX01000031">
    <property type="protein sequence ID" value="RIH77106.1"/>
    <property type="molecule type" value="Genomic_DNA"/>
</dbReference>
<dbReference type="SUPFAM" id="SSF53137">
    <property type="entry name" value="Translational machinery components"/>
    <property type="match status" value="1"/>
</dbReference>
<dbReference type="PANTHER" id="PTHR12899:SF3">
    <property type="entry name" value="LARGE RIBOSOMAL SUBUNIT PROTEIN UL18M"/>
    <property type="match status" value="1"/>
</dbReference>
<comment type="function">
    <text evidence="7 8">This is one of the proteins that bind and probably mediate the attachment of the 5S RNA into the large ribosomal subunit, where it forms part of the central protuberance.</text>
</comment>
<evidence type="ECO:0000256" key="5">
    <source>
        <dbReference type="ARBA" id="ARBA00023274"/>
    </source>
</evidence>
<dbReference type="GO" id="GO:0008097">
    <property type="term" value="F:5S rRNA binding"/>
    <property type="evidence" value="ECO:0007669"/>
    <property type="project" value="TreeGrafter"/>
</dbReference>
<dbReference type="Pfam" id="PF00861">
    <property type="entry name" value="Ribosomal_L18p"/>
    <property type="match status" value="1"/>
</dbReference>
<dbReference type="AlphaFoldDB" id="A0A399DZ31"/>
<dbReference type="InterPro" id="IPR004389">
    <property type="entry name" value="Ribosomal_uL18_bac-type"/>
</dbReference>
<evidence type="ECO:0000313" key="9">
    <source>
        <dbReference type="EMBL" id="RIH77106.1"/>
    </source>
</evidence>
<dbReference type="CDD" id="cd00432">
    <property type="entry name" value="Ribosomal_L18_L5e"/>
    <property type="match status" value="1"/>
</dbReference>
<evidence type="ECO:0000256" key="3">
    <source>
        <dbReference type="ARBA" id="ARBA00022884"/>
    </source>
</evidence>
<dbReference type="InterPro" id="IPR005484">
    <property type="entry name" value="Ribosomal_uL18_bac/plant/anim"/>
</dbReference>
<dbReference type="HAMAP" id="MF_01337_B">
    <property type="entry name" value="Ribosomal_uL18_B"/>
    <property type="match status" value="1"/>
</dbReference>
<dbReference type="GO" id="GO:0006412">
    <property type="term" value="P:translation"/>
    <property type="evidence" value="ECO:0007669"/>
    <property type="project" value="UniProtKB-UniRule"/>
</dbReference>
<gene>
    <name evidence="8 9" type="primary">rplR</name>
    <name evidence="9" type="ORF">Mcate_01468</name>
</gene>
<dbReference type="Proteomes" id="UP000266089">
    <property type="component" value="Unassembled WGS sequence"/>
</dbReference>
<accession>A0A399DZ31</accession>
<reference evidence="9 10" key="1">
    <citation type="submission" date="2018-08" db="EMBL/GenBank/DDBJ databases">
        <title>Meiothermus cateniformans JCM 15151 genome sequencing project.</title>
        <authorList>
            <person name="Da Costa M.S."/>
            <person name="Albuquerque L."/>
            <person name="Raposo P."/>
            <person name="Froufe H.J.C."/>
            <person name="Barroso C.S."/>
            <person name="Egas C."/>
        </authorList>
    </citation>
    <scope>NUCLEOTIDE SEQUENCE [LARGE SCALE GENOMIC DNA]</scope>
    <source>
        <strain evidence="9 10">JCM 15151</strain>
    </source>
</reference>
<dbReference type="NCBIfam" id="TIGR00060">
    <property type="entry name" value="L18_bact"/>
    <property type="match status" value="1"/>
</dbReference>
<dbReference type="PANTHER" id="PTHR12899">
    <property type="entry name" value="39S RIBOSOMAL PROTEIN L18, MITOCHONDRIAL"/>
    <property type="match status" value="1"/>
</dbReference>
<dbReference type="Gene3D" id="3.30.420.100">
    <property type="match status" value="1"/>
</dbReference>
<sequence>MARLTTKDRRKFRVRNAVKASGRLRLSVHRSLQHIYAQIIDDSKGHTLVATSSKSLKLSGNKTEVARKVGLAIAEAAKAKGISQVVFDRGAFKYHGRVKALAEGAREGGLEF</sequence>
<comment type="subunit">
    <text evidence="8">Part of the 50S ribosomal subunit; part of the 5S rRNA/L5/L18/L25 subcomplex. Contacts the 5S and 23S rRNAs.</text>
</comment>
<name>A0A399DZ31_9DEIN</name>
<keyword evidence="5 8" id="KW-0687">Ribonucleoprotein</keyword>
<comment type="similarity">
    <text evidence="1 8">Belongs to the universal ribosomal protein uL18 family.</text>
</comment>
<evidence type="ECO:0000256" key="4">
    <source>
        <dbReference type="ARBA" id="ARBA00022980"/>
    </source>
</evidence>
<keyword evidence="4 8" id="KW-0689">Ribosomal protein</keyword>
<dbReference type="RefSeq" id="WP_027888548.1">
    <property type="nucleotide sequence ID" value="NZ_JBHSXZ010000037.1"/>
</dbReference>
<evidence type="ECO:0000256" key="7">
    <source>
        <dbReference type="ARBA" id="ARBA00053375"/>
    </source>
</evidence>
<dbReference type="FunFam" id="3.30.420.100:FF:000001">
    <property type="entry name" value="50S ribosomal protein L18"/>
    <property type="match status" value="1"/>
</dbReference>